<evidence type="ECO:0000313" key="3">
    <source>
        <dbReference type="Proteomes" id="UP000799436"/>
    </source>
</evidence>
<feature type="compositionally biased region" description="Basic and acidic residues" evidence="1">
    <location>
        <begin position="53"/>
        <end position="83"/>
    </location>
</feature>
<feature type="compositionally biased region" description="Low complexity" evidence="1">
    <location>
        <begin position="208"/>
        <end position="220"/>
    </location>
</feature>
<dbReference type="AlphaFoldDB" id="A0A6G1L9G2"/>
<organism evidence="2 3">
    <name type="scientific">Teratosphaeria nubilosa</name>
    <dbReference type="NCBI Taxonomy" id="161662"/>
    <lineage>
        <taxon>Eukaryota</taxon>
        <taxon>Fungi</taxon>
        <taxon>Dikarya</taxon>
        <taxon>Ascomycota</taxon>
        <taxon>Pezizomycotina</taxon>
        <taxon>Dothideomycetes</taxon>
        <taxon>Dothideomycetidae</taxon>
        <taxon>Mycosphaerellales</taxon>
        <taxon>Teratosphaeriaceae</taxon>
        <taxon>Teratosphaeria</taxon>
    </lineage>
</organism>
<dbReference type="EMBL" id="ML995832">
    <property type="protein sequence ID" value="KAF2769571.1"/>
    <property type="molecule type" value="Genomic_DNA"/>
</dbReference>
<evidence type="ECO:0000313" key="2">
    <source>
        <dbReference type="EMBL" id="KAF2769571.1"/>
    </source>
</evidence>
<feature type="compositionally biased region" description="Basic and acidic residues" evidence="1">
    <location>
        <begin position="115"/>
        <end position="129"/>
    </location>
</feature>
<feature type="compositionally biased region" description="Acidic residues" evidence="1">
    <location>
        <begin position="355"/>
        <end position="371"/>
    </location>
</feature>
<proteinExistence type="predicted"/>
<reference evidence="2" key="1">
    <citation type="journal article" date="2020" name="Stud. Mycol.">
        <title>101 Dothideomycetes genomes: a test case for predicting lifestyles and emergence of pathogens.</title>
        <authorList>
            <person name="Haridas S."/>
            <person name="Albert R."/>
            <person name="Binder M."/>
            <person name="Bloem J."/>
            <person name="Labutti K."/>
            <person name="Salamov A."/>
            <person name="Andreopoulos B."/>
            <person name="Baker S."/>
            <person name="Barry K."/>
            <person name="Bills G."/>
            <person name="Bluhm B."/>
            <person name="Cannon C."/>
            <person name="Castanera R."/>
            <person name="Culley D."/>
            <person name="Daum C."/>
            <person name="Ezra D."/>
            <person name="Gonzalez J."/>
            <person name="Henrissat B."/>
            <person name="Kuo A."/>
            <person name="Liang C."/>
            <person name="Lipzen A."/>
            <person name="Lutzoni F."/>
            <person name="Magnuson J."/>
            <person name="Mondo S."/>
            <person name="Nolan M."/>
            <person name="Ohm R."/>
            <person name="Pangilinan J."/>
            <person name="Park H.-J."/>
            <person name="Ramirez L."/>
            <person name="Alfaro M."/>
            <person name="Sun H."/>
            <person name="Tritt A."/>
            <person name="Yoshinaga Y."/>
            <person name="Zwiers L.-H."/>
            <person name="Turgeon B."/>
            <person name="Goodwin S."/>
            <person name="Spatafora J."/>
            <person name="Crous P."/>
            <person name="Grigoriev I."/>
        </authorList>
    </citation>
    <scope>NUCLEOTIDE SEQUENCE</scope>
    <source>
        <strain evidence="2">CBS 116005</strain>
    </source>
</reference>
<dbReference type="OrthoDB" id="3595585at2759"/>
<feature type="compositionally biased region" description="Basic and acidic residues" evidence="1">
    <location>
        <begin position="90"/>
        <end position="101"/>
    </location>
</feature>
<feature type="region of interest" description="Disordered" evidence="1">
    <location>
        <begin position="197"/>
        <end position="378"/>
    </location>
</feature>
<feature type="compositionally biased region" description="Basic residues" evidence="1">
    <location>
        <begin position="1"/>
        <end position="10"/>
    </location>
</feature>
<protein>
    <submittedName>
        <fullName evidence="2">Uncharacterized protein</fullName>
    </submittedName>
</protein>
<feature type="compositionally biased region" description="Polar residues" evidence="1">
    <location>
        <begin position="285"/>
        <end position="294"/>
    </location>
</feature>
<sequence>MEAEKLKKKLNGSLLKGAKIRIEEAKPERKRKGGDGEAGNDEKVTKKVKKEKMRKEQGVLSGREIDEGRHVKRGWTEGKDEKRGSKRKVERQDAAGIEEKKMKFRAVVPPNVGTVEKEKVGSKSKEKREKKGKRMAVVQEGKKAQKLPASGMGVKGKAAVTFEEGKGWLDEEGNVIEAAPVVKRPKRAKAVENVVDSAVEAAEESSSEESSVLSESSAVSSDEEESDAEPPAAPVAEISTPPPGFLSQPGDNPSQAKDVHPLEALFKRPAHKNNPDPASKPKPQPINTSFTFFNSGAADEDLNLDLNPGSSTLPPQTPHTKQDLEFRSVRSAAPTPDTAAVGRKFSFPFAGGGGLDDEGGEGEEVEVEERDAEGGAVREEESEFRKWFFEHRGDLNRGWKRRRREERKVRRQRENRRLGRRVV</sequence>
<name>A0A6G1L9G2_9PEZI</name>
<accession>A0A6G1L9G2</accession>
<dbReference type="Proteomes" id="UP000799436">
    <property type="component" value="Unassembled WGS sequence"/>
</dbReference>
<feature type="region of interest" description="Disordered" evidence="1">
    <location>
        <begin position="1"/>
        <end position="155"/>
    </location>
</feature>
<feature type="region of interest" description="Disordered" evidence="1">
    <location>
        <begin position="400"/>
        <end position="423"/>
    </location>
</feature>
<keyword evidence="3" id="KW-1185">Reference proteome</keyword>
<evidence type="ECO:0000256" key="1">
    <source>
        <dbReference type="SAM" id="MobiDB-lite"/>
    </source>
</evidence>
<gene>
    <name evidence="2" type="ORF">EJ03DRAFT_327176</name>
</gene>